<evidence type="ECO:0000313" key="2">
    <source>
        <dbReference type="Proteomes" id="UP001302696"/>
    </source>
</evidence>
<dbReference type="RefSeq" id="WP_323709117.1">
    <property type="nucleotide sequence ID" value="NZ_CP104778.1"/>
</dbReference>
<dbReference type="EMBL" id="CP104778">
    <property type="protein sequence ID" value="WPC22388.1"/>
    <property type="molecule type" value="Genomic_DNA"/>
</dbReference>
<sequence length="1102" mass="129310">MKIDSHLVQDIVNAIKDNHLIIFVGSGISQREHYPSWEQYVSKLCDYWINNLECLIGHNSVENEISSEDIALLGVLEQETSMDKKRIVDLVQEIIRKYTQVWDNNNFVDTIQSEASYKKHILDAEKSIFRVHALDDQKEKDQVIKMLGRLHPTFVTTNFDRILEETLGENWTSLHSLHELASDTTAFPLQSIIHMHGDISVSDSDSFINSGKAYANLYLGKRDDLEKITRVMSGQGTRTIIFLGYSMQENEVLSLLRNIDTSQEKTNYHKYYALINSYNESLVNDRIQELNDNILVKQWGVKTVRYGKVNELDAYILELLKKIEENKEYRDLIPEVKMIRSELMESSNKSKYVDELIDKSYWSDLTEAIDEQLKDNNVDAFLDTLLKSKLFSDDVLKNNLSQILDLYRIFSDCREKLNTVFLEHLVEVIKTYQQIYSPFRGYLFNICNEYTTKSGIVLDLSYYNAIINSEDAPSFGDERVFTAWVLRWLQFSGTRYSKLELPKNEIASFNKNQIVGLLNYWNSHLYMWVEEPWAEMKKDNSCASLLYELVYNKQLKINDATEESKFYKSFVLTKTLINVGNHRELTRAELAYLGENENISSSYKPYLGPEMSTFISKYSSYEEINKFQPINFDNGPVKPMKEIQDKPFVIFKNLVSKTDQEILQNLKDTSDNNKYTIGGKSIEGQAREINKNINDPDYIRLVLIISSDKTLWNEYKFLLNFDNFEGLKIVDKLDMFLIILENVQRNDGMDPTDITFIGKLLAEYENARPNQKIRIEIIISKLNLKKSSQQFYKENPNEFGKIVDLNYTYQFTFGRYFLTMLQNLNLFKKDNRLTKKFIIDKLKKLSVNQKQYFIGMLMPVIEVSKREYTYISLQGYLLINPRMDNETRKKFTQILPEFFRVYQPGNYYIARRLAIMVMKENYSELDQVSWKMALCRQLVVLYRDVPQKNLQQYPGLFGNLQVWVNDDIKIQENFIKDCLRFLNKLTLRKAKALLNSIEPYENLFKGDEYFFDIGFSEAEEQVGTSKGKRELLIYLFCKLLSIRAIRVNGRNVSAIERLFQEYSKMNLTKDQQKKMNTKINLIEKYSESKWQARLNSLKYLNV</sequence>
<accession>A0ABZ0Q5X3</accession>
<organism evidence="1 2">
    <name type="scientific">Pediococcus inopinatus</name>
    <dbReference type="NCBI Taxonomy" id="114090"/>
    <lineage>
        <taxon>Bacteria</taxon>
        <taxon>Bacillati</taxon>
        <taxon>Bacillota</taxon>
        <taxon>Bacilli</taxon>
        <taxon>Lactobacillales</taxon>
        <taxon>Lactobacillaceae</taxon>
        <taxon>Pediococcus</taxon>
    </lineage>
</organism>
<dbReference type="Pfam" id="PF13289">
    <property type="entry name" value="SIR2_2"/>
    <property type="match status" value="1"/>
</dbReference>
<gene>
    <name evidence="1" type="ORF">N6G96_04020</name>
</gene>
<dbReference type="Proteomes" id="UP001302696">
    <property type="component" value="Chromosome"/>
</dbReference>
<evidence type="ECO:0000313" key="1">
    <source>
        <dbReference type="EMBL" id="WPC22388.1"/>
    </source>
</evidence>
<reference evidence="2" key="1">
    <citation type="submission" date="2024-06" db="EMBL/GenBank/DDBJ databases">
        <authorList>
            <person name="Chang H.C."/>
            <person name="Mun S.Y."/>
        </authorList>
    </citation>
    <scope>NUCLEOTIDE SEQUENCE [LARGE SCALE GENOMIC DNA]</scope>
    <source>
        <strain evidence="2">KT1</strain>
    </source>
</reference>
<protein>
    <submittedName>
        <fullName evidence="1">SIR2 family protein</fullName>
    </submittedName>
</protein>
<name>A0ABZ0Q5X3_9LACO</name>
<keyword evidence="2" id="KW-1185">Reference proteome</keyword>
<proteinExistence type="predicted"/>